<reference evidence="2 3" key="1">
    <citation type="journal article" date="2018" name="Front. Plant Sci.">
        <title>Red Clover (Trifolium pratense) and Zigzag Clover (T. medium) - A Picture of Genomic Similarities and Differences.</title>
        <authorList>
            <person name="Dluhosova J."/>
            <person name="Istvanek J."/>
            <person name="Nedelnik J."/>
            <person name="Repkova J."/>
        </authorList>
    </citation>
    <scope>NUCLEOTIDE SEQUENCE [LARGE SCALE GENOMIC DNA]</scope>
    <source>
        <strain evidence="3">cv. 10/8</strain>
        <tissue evidence="2">Leaf</tissue>
    </source>
</reference>
<protein>
    <submittedName>
        <fullName evidence="2">Uncharacterized protein</fullName>
    </submittedName>
</protein>
<feature type="region of interest" description="Disordered" evidence="1">
    <location>
        <begin position="29"/>
        <end position="52"/>
    </location>
</feature>
<proteinExistence type="predicted"/>
<keyword evidence="3" id="KW-1185">Reference proteome</keyword>
<dbReference type="AlphaFoldDB" id="A0A392SXI5"/>
<comment type="caution">
    <text evidence="2">The sequence shown here is derived from an EMBL/GenBank/DDBJ whole genome shotgun (WGS) entry which is preliminary data.</text>
</comment>
<accession>A0A392SXI5</accession>
<evidence type="ECO:0000256" key="1">
    <source>
        <dbReference type="SAM" id="MobiDB-lite"/>
    </source>
</evidence>
<organism evidence="2 3">
    <name type="scientific">Trifolium medium</name>
    <dbReference type="NCBI Taxonomy" id="97028"/>
    <lineage>
        <taxon>Eukaryota</taxon>
        <taxon>Viridiplantae</taxon>
        <taxon>Streptophyta</taxon>
        <taxon>Embryophyta</taxon>
        <taxon>Tracheophyta</taxon>
        <taxon>Spermatophyta</taxon>
        <taxon>Magnoliopsida</taxon>
        <taxon>eudicotyledons</taxon>
        <taxon>Gunneridae</taxon>
        <taxon>Pentapetalae</taxon>
        <taxon>rosids</taxon>
        <taxon>fabids</taxon>
        <taxon>Fabales</taxon>
        <taxon>Fabaceae</taxon>
        <taxon>Papilionoideae</taxon>
        <taxon>50 kb inversion clade</taxon>
        <taxon>NPAAA clade</taxon>
        <taxon>Hologalegina</taxon>
        <taxon>IRL clade</taxon>
        <taxon>Trifolieae</taxon>
        <taxon>Trifolium</taxon>
    </lineage>
</organism>
<evidence type="ECO:0000313" key="2">
    <source>
        <dbReference type="EMBL" id="MCI52596.1"/>
    </source>
</evidence>
<dbReference type="EMBL" id="LXQA010449602">
    <property type="protein sequence ID" value="MCI52596.1"/>
    <property type="molecule type" value="Genomic_DNA"/>
</dbReference>
<sequence length="52" mass="4915">GVCSEGCLGIGSEVCCSEVGFSEGISIASGDDSTSGLTGSDLSISGSGLLIT</sequence>
<name>A0A392SXI5_9FABA</name>
<feature type="non-terminal residue" evidence="2">
    <location>
        <position position="1"/>
    </location>
</feature>
<evidence type="ECO:0000313" key="3">
    <source>
        <dbReference type="Proteomes" id="UP000265520"/>
    </source>
</evidence>
<dbReference type="Proteomes" id="UP000265520">
    <property type="component" value="Unassembled WGS sequence"/>
</dbReference>